<evidence type="ECO:0000259" key="1">
    <source>
        <dbReference type="Pfam" id="PF01814"/>
    </source>
</evidence>
<dbReference type="Pfam" id="PF01814">
    <property type="entry name" value="Hemerythrin"/>
    <property type="match status" value="1"/>
</dbReference>
<dbReference type="EMBL" id="JBBXJM010000006">
    <property type="protein sequence ID" value="KAL1406705.1"/>
    <property type="molecule type" value="Genomic_DNA"/>
</dbReference>
<dbReference type="InterPro" id="IPR012312">
    <property type="entry name" value="Hemerythrin-like"/>
</dbReference>
<organism evidence="2 3">
    <name type="scientific">Vanrija albida</name>
    <dbReference type="NCBI Taxonomy" id="181172"/>
    <lineage>
        <taxon>Eukaryota</taxon>
        <taxon>Fungi</taxon>
        <taxon>Dikarya</taxon>
        <taxon>Basidiomycota</taxon>
        <taxon>Agaricomycotina</taxon>
        <taxon>Tremellomycetes</taxon>
        <taxon>Trichosporonales</taxon>
        <taxon>Trichosporonaceae</taxon>
        <taxon>Vanrija</taxon>
    </lineage>
</organism>
<comment type="caution">
    <text evidence="2">The sequence shown here is derived from an EMBL/GenBank/DDBJ whole genome shotgun (WGS) entry which is preliminary data.</text>
</comment>
<evidence type="ECO:0000313" key="2">
    <source>
        <dbReference type="EMBL" id="KAL1406705.1"/>
    </source>
</evidence>
<dbReference type="Proteomes" id="UP001565368">
    <property type="component" value="Unassembled WGS sequence"/>
</dbReference>
<reference evidence="2 3" key="1">
    <citation type="submission" date="2023-08" db="EMBL/GenBank/DDBJ databases">
        <title>Annotated Genome Sequence of Vanrija albida AlHP1.</title>
        <authorList>
            <person name="Herzog R."/>
        </authorList>
    </citation>
    <scope>NUCLEOTIDE SEQUENCE [LARGE SCALE GENOMIC DNA]</scope>
    <source>
        <strain evidence="2 3">AlHP1</strain>
    </source>
</reference>
<sequence length="186" mass="21497">MPSTETSTSGSAAAAETPFKFKGDHRAWNAMSVHMRQFHNYFKYEFDNIYKLADGGFKEEGQALPQFLRQANDLAASLTQHHGLEENYIFPALAKKLPEKFGPHGLEKEQHKGIHDGLENYQGYIHWARSHPEEYDGKKLRAIMDKFRDVLYAHLDDEVRDLSAESLQKAGFTLDELRRVPMWPRF</sequence>
<proteinExistence type="predicted"/>
<dbReference type="GeneID" id="95989454"/>
<feature type="domain" description="Hemerythrin-like" evidence="1">
    <location>
        <begin position="34"/>
        <end position="158"/>
    </location>
</feature>
<gene>
    <name evidence="2" type="ORF">Q8F55_008411</name>
</gene>
<dbReference type="InterPro" id="IPR053206">
    <property type="entry name" value="Dimeric_xanthone_biosynth"/>
</dbReference>
<protein>
    <recommendedName>
        <fullName evidence="1">Hemerythrin-like domain-containing protein</fullName>
    </recommendedName>
</protein>
<dbReference type="CDD" id="cd12108">
    <property type="entry name" value="Hr-like"/>
    <property type="match status" value="1"/>
</dbReference>
<evidence type="ECO:0000313" key="3">
    <source>
        <dbReference type="Proteomes" id="UP001565368"/>
    </source>
</evidence>
<name>A0ABR3PW94_9TREE</name>
<keyword evidence="3" id="KW-1185">Reference proteome</keyword>
<dbReference type="RefSeq" id="XP_069206649.1">
    <property type="nucleotide sequence ID" value="XM_069356808.1"/>
</dbReference>
<dbReference type="PANTHER" id="PTHR38048:SF1">
    <property type="entry name" value="HEMERYTHRIN-LIKE DOMAIN-CONTAINING PROTEIN"/>
    <property type="match status" value="1"/>
</dbReference>
<dbReference type="Gene3D" id="1.20.120.520">
    <property type="entry name" value="nmb1532 protein domain like"/>
    <property type="match status" value="1"/>
</dbReference>
<accession>A0ABR3PW94</accession>
<dbReference type="PANTHER" id="PTHR38048">
    <property type="entry name" value="EXPRESSED PROTEIN"/>
    <property type="match status" value="1"/>
</dbReference>